<dbReference type="Proteomes" id="UP000253562">
    <property type="component" value="Unassembled WGS sequence"/>
</dbReference>
<gene>
    <name evidence="1" type="ORF">DTL42_11235</name>
</gene>
<organism evidence="1 2">
    <name type="scientific">Bremerella cremea</name>
    <dbReference type="NCBI Taxonomy" id="1031537"/>
    <lineage>
        <taxon>Bacteria</taxon>
        <taxon>Pseudomonadati</taxon>
        <taxon>Planctomycetota</taxon>
        <taxon>Planctomycetia</taxon>
        <taxon>Pirellulales</taxon>
        <taxon>Pirellulaceae</taxon>
        <taxon>Bremerella</taxon>
    </lineage>
</organism>
<evidence type="ECO:0000313" key="1">
    <source>
        <dbReference type="EMBL" id="RCS50665.1"/>
    </source>
</evidence>
<reference evidence="1 2" key="1">
    <citation type="submission" date="2018-07" db="EMBL/GenBank/DDBJ databases">
        <title>Comparative genomes isolates from brazilian mangrove.</title>
        <authorList>
            <person name="De Araujo J.E."/>
            <person name="Taketani R.G."/>
            <person name="Silva M.C.P."/>
            <person name="Lourenco M.V."/>
            <person name="Oliveira V.M."/>
            <person name="Andreote F.D."/>
        </authorList>
    </citation>
    <scope>NUCLEOTIDE SEQUENCE [LARGE SCALE GENOMIC DNA]</scope>
    <source>
        <strain evidence="1 2">HEX PRIS-MGV</strain>
    </source>
</reference>
<evidence type="ECO:0000313" key="2">
    <source>
        <dbReference type="Proteomes" id="UP000253562"/>
    </source>
</evidence>
<comment type="caution">
    <text evidence="1">The sequence shown here is derived from an EMBL/GenBank/DDBJ whole genome shotgun (WGS) entry which is preliminary data.</text>
</comment>
<proteinExistence type="predicted"/>
<dbReference type="EMBL" id="QPEX01000019">
    <property type="protein sequence ID" value="RCS50665.1"/>
    <property type="molecule type" value="Genomic_DNA"/>
</dbReference>
<protein>
    <submittedName>
        <fullName evidence="1">Uncharacterized protein</fullName>
    </submittedName>
</protein>
<dbReference type="AlphaFoldDB" id="A0A368KS75"/>
<name>A0A368KS75_9BACT</name>
<accession>A0A368KS75</accession>
<sequence length="183" mass="20511">MTFGTWFTWGAWAQPYAYDYGSTVVYRDNYVYVDNQQYASAAQYYDQAVSIADSVPQDVDDAKVEWMPLGVFAISEESATDTGMMIQLAVSKEGIIAGTFYNDITGTDRPLEGMVDQKTQRAAWKFADGKDQDIVMETGIYNLTQNEATALVHFGQEQTQTWIMVRLAEPKQDEPGETPAIPQ</sequence>